<dbReference type="OrthoDB" id="265761at2759"/>
<protein>
    <submittedName>
        <fullName evidence="2">LANO_0E06458g1_1</fullName>
    </submittedName>
</protein>
<organism evidence="2 3">
    <name type="scientific">Lachancea nothofagi CBS 11611</name>
    <dbReference type="NCBI Taxonomy" id="1266666"/>
    <lineage>
        <taxon>Eukaryota</taxon>
        <taxon>Fungi</taxon>
        <taxon>Dikarya</taxon>
        <taxon>Ascomycota</taxon>
        <taxon>Saccharomycotina</taxon>
        <taxon>Saccharomycetes</taxon>
        <taxon>Saccharomycetales</taxon>
        <taxon>Saccharomycetaceae</taxon>
        <taxon>Lachancea</taxon>
    </lineage>
</organism>
<proteinExistence type="inferred from homology"/>
<dbReference type="Pfam" id="PF13279">
    <property type="entry name" value="4HBT_2"/>
    <property type="match status" value="1"/>
</dbReference>
<gene>
    <name evidence="2" type="ORF">LANO_0E06458G</name>
</gene>
<dbReference type="Proteomes" id="UP000189911">
    <property type="component" value="Chromosome E"/>
</dbReference>
<dbReference type="InterPro" id="IPR051490">
    <property type="entry name" value="THEM6_lcsJ_thioesterase"/>
</dbReference>
<dbReference type="EMBL" id="LT598451">
    <property type="protein sequence ID" value="SCU94335.1"/>
    <property type="molecule type" value="Genomic_DNA"/>
</dbReference>
<sequence>MSILSVVAKYLAAAILLSTYKSLPGAYFVRFYDKVFRNLIMPLIFGKNTENIQKLQNDELGCFSYTKLSTYASLFECDFYLHKSNSTYFEELDISRTDLMTKIFQKLFLHSKRYPFVPVANVFTNFLKEIKPFQTYDVRSCVFCWDDKWIYIMSRFYINSGSQLASLSITKYVLKDGRKTIKPKDALEVCGLFNETVNQISEGNMELLAQQCGFHETKPLEDIVHQFNQI</sequence>
<accession>A0A1G4JU69</accession>
<dbReference type="InterPro" id="IPR029069">
    <property type="entry name" value="HotDog_dom_sf"/>
</dbReference>
<evidence type="ECO:0000313" key="3">
    <source>
        <dbReference type="Proteomes" id="UP000189911"/>
    </source>
</evidence>
<name>A0A1G4JU69_9SACH</name>
<evidence type="ECO:0000256" key="1">
    <source>
        <dbReference type="ARBA" id="ARBA00038476"/>
    </source>
</evidence>
<dbReference type="Gene3D" id="3.10.129.10">
    <property type="entry name" value="Hotdog Thioesterase"/>
    <property type="match status" value="1"/>
</dbReference>
<dbReference type="PANTHER" id="PTHR12475">
    <property type="match status" value="1"/>
</dbReference>
<dbReference type="PANTHER" id="PTHR12475:SF4">
    <property type="entry name" value="PROTEIN THEM6"/>
    <property type="match status" value="1"/>
</dbReference>
<comment type="similarity">
    <text evidence="1">Belongs to the lcsJ thioesterase family.</text>
</comment>
<evidence type="ECO:0000313" key="2">
    <source>
        <dbReference type="EMBL" id="SCU94335.1"/>
    </source>
</evidence>
<dbReference type="CDD" id="cd00586">
    <property type="entry name" value="4HBT"/>
    <property type="match status" value="1"/>
</dbReference>
<dbReference type="AlphaFoldDB" id="A0A1G4JU69"/>
<dbReference type="SUPFAM" id="SSF54637">
    <property type="entry name" value="Thioesterase/thiol ester dehydrase-isomerase"/>
    <property type="match status" value="1"/>
</dbReference>
<reference evidence="3" key="1">
    <citation type="submission" date="2016-03" db="EMBL/GenBank/DDBJ databases">
        <authorList>
            <person name="Devillers Hugo."/>
        </authorList>
    </citation>
    <scope>NUCLEOTIDE SEQUENCE [LARGE SCALE GENOMIC DNA]</scope>
</reference>
<keyword evidence="3" id="KW-1185">Reference proteome</keyword>